<sequence>MQLRGGETSRECSVVVPRQLRRRGDKQRVVVPRQLRRRGDKQSGGPTAALWRQAESGGPTAAVEQRVGPRQLRRETSRVCSVVWWSQGSLGELGHERGDVF</sequence>
<accession>A0A9Q0ILL8</accession>
<comment type="caution">
    <text evidence="2">The sequence shown here is derived from an EMBL/GenBank/DDBJ whole genome shotgun (WGS) entry which is preliminary data.</text>
</comment>
<organism evidence="2 3">
    <name type="scientific">Muraenolepis orangiensis</name>
    <name type="common">Patagonian moray cod</name>
    <dbReference type="NCBI Taxonomy" id="630683"/>
    <lineage>
        <taxon>Eukaryota</taxon>
        <taxon>Metazoa</taxon>
        <taxon>Chordata</taxon>
        <taxon>Craniata</taxon>
        <taxon>Vertebrata</taxon>
        <taxon>Euteleostomi</taxon>
        <taxon>Actinopterygii</taxon>
        <taxon>Neopterygii</taxon>
        <taxon>Teleostei</taxon>
        <taxon>Neoteleostei</taxon>
        <taxon>Acanthomorphata</taxon>
        <taxon>Zeiogadaria</taxon>
        <taxon>Gadariae</taxon>
        <taxon>Gadiformes</taxon>
        <taxon>Muraenolepidoidei</taxon>
        <taxon>Muraenolepididae</taxon>
        <taxon>Muraenolepis</taxon>
    </lineage>
</organism>
<feature type="region of interest" description="Disordered" evidence="1">
    <location>
        <begin position="33"/>
        <end position="69"/>
    </location>
</feature>
<evidence type="ECO:0000256" key="1">
    <source>
        <dbReference type="SAM" id="MobiDB-lite"/>
    </source>
</evidence>
<evidence type="ECO:0000313" key="3">
    <source>
        <dbReference type="Proteomes" id="UP001148018"/>
    </source>
</evidence>
<evidence type="ECO:0000313" key="2">
    <source>
        <dbReference type="EMBL" id="KAJ3603249.1"/>
    </source>
</evidence>
<proteinExistence type="predicted"/>
<dbReference type="AlphaFoldDB" id="A0A9Q0ILL8"/>
<protein>
    <submittedName>
        <fullName evidence="2">Uncharacterized protein</fullName>
    </submittedName>
</protein>
<dbReference type="Proteomes" id="UP001148018">
    <property type="component" value="Unassembled WGS sequence"/>
</dbReference>
<keyword evidence="3" id="KW-1185">Reference proteome</keyword>
<dbReference type="EMBL" id="JANIIK010000046">
    <property type="protein sequence ID" value="KAJ3603249.1"/>
    <property type="molecule type" value="Genomic_DNA"/>
</dbReference>
<name>A0A9Q0ILL8_9TELE</name>
<gene>
    <name evidence="2" type="ORF">NHX12_030991</name>
</gene>
<reference evidence="2" key="1">
    <citation type="submission" date="2022-07" db="EMBL/GenBank/DDBJ databases">
        <title>Chromosome-level genome of Muraenolepis orangiensis.</title>
        <authorList>
            <person name="Kim J."/>
        </authorList>
    </citation>
    <scope>NUCLEOTIDE SEQUENCE</scope>
    <source>
        <strain evidence="2">KU_S4_2022</strain>
        <tissue evidence="2">Muscle</tissue>
    </source>
</reference>